<evidence type="ECO:0000256" key="1">
    <source>
        <dbReference type="SAM" id="Phobius"/>
    </source>
</evidence>
<dbReference type="RefSeq" id="WP_090303558.1">
    <property type="nucleotide sequence ID" value="NZ_FNFE01000001.1"/>
</dbReference>
<keyword evidence="1" id="KW-0472">Membrane</keyword>
<dbReference type="InterPro" id="IPR011010">
    <property type="entry name" value="DNA_brk_join_enz"/>
</dbReference>
<keyword evidence="3" id="KW-1185">Reference proteome</keyword>
<dbReference type="EMBL" id="FNFE01000001">
    <property type="protein sequence ID" value="SDJ59280.1"/>
    <property type="molecule type" value="Genomic_DNA"/>
</dbReference>
<dbReference type="GO" id="GO:0003677">
    <property type="term" value="F:DNA binding"/>
    <property type="evidence" value="ECO:0007669"/>
    <property type="project" value="InterPro"/>
</dbReference>
<evidence type="ECO:0000313" key="2">
    <source>
        <dbReference type="EMBL" id="SDJ59280.1"/>
    </source>
</evidence>
<name>A0A1G8V298_9EURY</name>
<keyword evidence="1" id="KW-0812">Transmembrane</keyword>
<dbReference type="OrthoDB" id="303624at2157"/>
<evidence type="ECO:0000313" key="3">
    <source>
        <dbReference type="Proteomes" id="UP000198882"/>
    </source>
</evidence>
<accession>A0A1G8V298</accession>
<dbReference type="Proteomes" id="UP000198882">
    <property type="component" value="Unassembled WGS sequence"/>
</dbReference>
<keyword evidence="1" id="KW-1133">Transmembrane helix</keyword>
<dbReference type="AlphaFoldDB" id="A0A1G8V298"/>
<proteinExistence type="predicted"/>
<reference evidence="3" key="1">
    <citation type="submission" date="2016-10" db="EMBL/GenBank/DDBJ databases">
        <authorList>
            <person name="Varghese N."/>
            <person name="Submissions S."/>
        </authorList>
    </citation>
    <scope>NUCLEOTIDE SEQUENCE [LARGE SCALE GENOMIC DNA]</scope>
    <source>
        <strain evidence="3">B4,CECT 8067,JCM 17497</strain>
    </source>
</reference>
<gene>
    <name evidence="2" type="ORF">SAMN04515672_1105</name>
</gene>
<organism evidence="2 3">
    <name type="scientific">Natronorubrum texcoconense</name>
    <dbReference type="NCBI Taxonomy" id="1095776"/>
    <lineage>
        <taxon>Archaea</taxon>
        <taxon>Methanobacteriati</taxon>
        <taxon>Methanobacteriota</taxon>
        <taxon>Stenosarchaea group</taxon>
        <taxon>Halobacteria</taxon>
        <taxon>Halobacteriales</taxon>
        <taxon>Natrialbaceae</taxon>
        <taxon>Natronorubrum</taxon>
    </lineage>
</organism>
<protein>
    <submittedName>
        <fullName evidence="2">Uncharacterized protein</fullName>
    </submittedName>
</protein>
<feature type="transmembrane region" description="Helical" evidence="1">
    <location>
        <begin position="503"/>
        <end position="536"/>
    </location>
</feature>
<sequence>MTALKWTSEYVQRKFPDDVREVRRAEGENPDVKPTHKWLREHGLIGIQGYAERHDKTVDDVLLNECGFDSRKRKPLPGTHGETKQLVRKWLEDEDTAFSRLGDTSIKSAWSHMRKLMEISQDALGSSNLLRPARAPKGKNIRLTLDLFRAMNEELESEGSRYNYASTLKSFYGYLEMTGEVDSNPAEAVLPRMGWSYTRESPEIALKPAQVRKCWEATESVDEDTLEELGSAELRELLTQKILLLCLAGCGQRTSDPLITHAKEDIILDPADPRICFDEERKNGQGTTPIMAGLDYFEEYIGLLEEEGYEMLFPSEDSEDGTRSDGWVRNEVEKIVDRADIRLPDGSRPTPKHFRQFWYNEYFDAYEAYIAKVEDVAAAQSSASAEIVDKHYLASHRARDHFRRFANAHFETAFPTDVVISPEEIAEARNTGDEDDQSSLTDFVTRPKTDSNSTHAIVGAMAVLPIVRWNTELATSRAVREFAAMKHDEEVIDPTSVHGISQFLVGVVAISVMALVLITVGYPMWSIAVMLLAAWAFTTSSIDMAEPRPVAASS</sequence>
<dbReference type="SUPFAM" id="SSF56349">
    <property type="entry name" value="DNA breaking-rejoining enzymes"/>
    <property type="match status" value="1"/>
</dbReference>